<gene>
    <name evidence="2" type="ordered locus">swp_0117</name>
</gene>
<dbReference type="HOGENOM" id="CLU_1208983_0_0_6"/>
<sequence>MFRNFSRRLKRIAFSLLILQCFWLLNGCAQQHAFISSNGIESAKLDALSQQLEAQGWKVTLTQLEIPREFPDTSIAINPAQQNQYAIEQLIALMQELRFGEPHIFKFAEGKHFYSINNIGLYIRGSQPVSMPPSWLRSDNCEEGDALLSLKSAGSVTLEYDPFDADLEQLNSYQGRWLFDGETLNVHIMEHQQDYICKEIMRKTWRGYSPAQLFTPLKEVEFAPLNCHFIIIEAE</sequence>
<dbReference type="RefSeq" id="WP_020910345.1">
    <property type="nucleotide sequence ID" value="NC_011566.1"/>
</dbReference>
<protein>
    <recommendedName>
        <fullName evidence="4">Lipoprotein</fullName>
    </recommendedName>
</protein>
<organism evidence="2 3">
    <name type="scientific">Shewanella piezotolerans (strain WP3 / JCM 13877)</name>
    <dbReference type="NCBI Taxonomy" id="225849"/>
    <lineage>
        <taxon>Bacteria</taxon>
        <taxon>Pseudomonadati</taxon>
        <taxon>Pseudomonadota</taxon>
        <taxon>Gammaproteobacteria</taxon>
        <taxon>Alteromonadales</taxon>
        <taxon>Shewanellaceae</taxon>
        <taxon>Shewanella</taxon>
    </lineage>
</organism>
<proteinExistence type="predicted"/>
<keyword evidence="1" id="KW-0732">Signal</keyword>
<accession>B8CGW8</accession>
<dbReference type="Proteomes" id="UP000000753">
    <property type="component" value="Chromosome"/>
</dbReference>
<dbReference type="KEGG" id="swp:swp_0117"/>
<feature type="chain" id="PRO_5002869910" description="Lipoprotein" evidence="1">
    <location>
        <begin position="30"/>
        <end position="235"/>
    </location>
</feature>
<reference evidence="2 3" key="1">
    <citation type="journal article" date="2008" name="PLoS ONE">
        <title>Environmental adaptation: genomic analysis of the piezotolerant and psychrotolerant deep-sea iron reducing bacterium Shewanella piezotolerans WP3.</title>
        <authorList>
            <person name="Wang F."/>
            <person name="Wang J."/>
            <person name="Jian H."/>
            <person name="Zhang B."/>
            <person name="Li S."/>
            <person name="Wang F."/>
            <person name="Zeng X."/>
            <person name="Gao L."/>
            <person name="Bartlett D.H."/>
            <person name="Yu J."/>
            <person name="Hu S."/>
            <person name="Xiao X."/>
        </authorList>
    </citation>
    <scope>NUCLEOTIDE SEQUENCE [LARGE SCALE GENOMIC DNA]</scope>
    <source>
        <strain evidence="3">WP3 / JCM 13877</strain>
    </source>
</reference>
<dbReference type="eggNOG" id="ENOG5032WW6">
    <property type="taxonomic scope" value="Bacteria"/>
</dbReference>
<name>B8CGW8_SHEPW</name>
<evidence type="ECO:0000256" key="1">
    <source>
        <dbReference type="SAM" id="SignalP"/>
    </source>
</evidence>
<keyword evidence="3" id="KW-1185">Reference proteome</keyword>
<evidence type="ECO:0000313" key="2">
    <source>
        <dbReference type="EMBL" id="ACJ26961.1"/>
    </source>
</evidence>
<dbReference type="EMBL" id="CP000472">
    <property type="protein sequence ID" value="ACJ26961.1"/>
    <property type="molecule type" value="Genomic_DNA"/>
</dbReference>
<evidence type="ECO:0008006" key="4">
    <source>
        <dbReference type="Google" id="ProtNLM"/>
    </source>
</evidence>
<dbReference type="OrthoDB" id="6307630at2"/>
<evidence type="ECO:0000313" key="3">
    <source>
        <dbReference type="Proteomes" id="UP000000753"/>
    </source>
</evidence>
<dbReference type="STRING" id="225849.swp_0117"/>
<dbReference type="AlphaFoldDB" id="B8CGW8"/>
<feature type="signal peptide" evidence="1">
    <location>
        <begin position="1"/>
        <end position="29"/>
    </location>
</feature>